<feature type="transmembrane region" description="Helical" evidence="6">
    <location>
        <begin position="162"/>
        <end position="179"/>
    </location>
</feature>
<dbReference type="GO" id="GO:0005886">
    <property type="term" value="C:plasma membrane"/>
    <property type="evidence" value="ECO:0007669"/>
    <property type="project" value="TreeGrafter"/>
</dbReference>
<evidence type="ECO:0000313" key="7">
    <source>
        <dbReference type="EMBL" id="OGH59822.1"/>
    </source>
</evidence>
<evidence type="ECO:0000256" key="4">
    <source>
        <dbReference type="ARBA" id="ARBA00022989"/>
    </source>
</evidence>
<dbReference type="GO" id="GO:0015648">
    <property type="term" value="F:lipid-linked peptidoglycan transporter activity"/>
    <property type="evidence" value="ECO:0007669"/>
    <property type="project" value="TreeGrafter"/>
</dbReference>
<keyword evidence="2 6" id="KW-0812">Transmembrane</keyword>
<dbReference type="GO" id="GO:0008360">
    <property type="term" value="P:regulation of cell shape"/>
    <property type="evidence" value="ECO:0007669"/>
    <property type="project" value="UniProtKB-KW"/>
</dbReference>
<feature type="transmembrane region" description="Helical" evidence="6">
    <location>
        <begin position="107"/>
        <end position="127"/>
    </location>
</feature>
<dbReference type="GO" id="GO:0032153">
    <property type="term" value="C:cell division site"/>
    <property type="evidence" value="ECO:0007669"/>
    <property type="project" value="TreeGrafter"/>
</dbReference>
<evidence type="ECO:0000256" key="6">
    <source>
        <dbReference type="SAM" id="Phobius"/>
    </source>
</evidence>
<evidence type="ECO:0000256" key="3">
    <source>
        <dbReference type="ARBA" id="ARBA00022960"/>
    </source>
</evidence>
<feature type="transmembrane region" description="Helical" evidence="6">
    <location>
        <begin position="272"/>
        <end position="293"/>
    </location>
</feature>
<dbReference type="PANTHER" id="PTHR30474">
    <property type="entry name" value="CELL CYCLE PROTEIN"/>
    <property type="match status" value="1"/>
</dbReference>
<keyword evidence="5 6" id="KW-0472">Membrane</keyword>
<feature type="transmembrane region" description="Helical" evidence="6">
    <location>
        <begin position="12"/>
        <end position="31"/>
    </location>
</feature>
<dbReference type="InterPro" id="IPR001182">
    <property type="entry name" value="FtsW/RodA"/>
</dbReference>
<comment type="subcellular location">
    <subcellularLocation>
        <location evidence="1">Membrane</location>
        <topology evidence="1">Multi-pass membrane protein</topology>
    </subcellularLocation>
</comment>
<feature type="transmembrane region" description="Helical" evidence="6">
    <location>
        <begin position="184"/>
        <end position="202"/>
    </location>
</feature>
<comment type="caution">
    <text evidence="7">The sequence shown here is derived from an EMBL/GenBank/DDBJ whole genome shotgun (WGS) entry which is preliminary data.</text>
</comment>
<sequence>MKLLQVKNLFKLDWVLLLLVSVLLMFSFAAIYSIDLSRGEKLIYFPTQFLAFLIGFVSLIIISRLHISFFESISKPVYIVSILLLVLVLFFGDSIRGTTGWFRFGGLSFQPAELAKFGLIIMLGYLIVKQGRRFDKLQFVVLSGIFLLIPVILILLQPDLGSALVLGGIWFGTLIFIGVKKRYILFLIFLVLCSFLLSWNYVFEDYQKDRLTVFLYPDEKLLGAGYNVHQSIIAIGAGNFFGRGLGFGSQSQLHFLPEAQTDFIFAVIAEELGFVGAFIVLLVYVLFLIRIVFIAKNCQDDYASYVSVGIGLLFFIQLIFNIGGATGLLPITGLTLPFISYGGSSLVVNLLLVGVLMSISRSNWEHQKENVLYG</sequence>
<dbReference type="EMBL" id="MFPS01000006">
    <property type="protein sequence ID" value="OGH59822.1"/>
    <property type="molecule type" value="Genomic_DNA"/>
</dbReference>
<keyword evidence="4 6" id="KW-1133">Transmembrane helix</keyword>
<feature type="transmembrane region" description="Helical" evidence="6">
    <location>
        <begin position="77"/>
        <end position="95"/>
    </location>
</feature>
<accession>A0A1F6LKA0</accession>
<dbReference type="GO" id="GO:0051301">
    <property type="term" value="P:cell division"/>
    <property type="evidence" value="ECO:0007669"/>
    <property type="project" value="InterPro"/>
</dbReference>
<dbReference type="InterPro" id="IPR018365">
    <property type="entry name" value="Cell_cycle_FtsW-rel_CS"/>
</dbReference>
<proteinExistence type="predicted"/>
<name>A0A1F6LKA0_9BACT</name>
<dbReference type="Proteomes" id="UP000177067">
    <property type="component" value="Unassembled WGS sequence"/>
</dbReference>
<feature type="transmembrane region" description="Helical" evidence="6">
    <location>
        <begin position="338"/>
        <end position="359"/>
    </location>
</feature>
<reference evidence="7 8" key="1">
    <citation type="journal article" date="2016" name="Nat. Commun.">
        <title>Thousands of microbial genomes shed light on interconnected biogeochemical processes in an aquifer system.</title>
        <authorList>
            <person name="Anantharaman K."/>
            <person name="Brown C.T."/>
            <person name="Hug L.A."/>
            <person name="Sharon I."/>
            <person name="Castelle C.J."/>
            <person name="Probst A.J."/>
            <person name="Thomas B.C."/>
            <person name="Singh A."/>
            <person name="Wilkins M.J."/>
            <person name="Karaoz U."/>
            <person name="Brodie E.L."/>
            <person name="Williams K.H."/>
            <person name="Hubbard S.S."/>
            <person name="Banfield J.F."/>
        </authorList>
    </citation>
    <scope>NUCLEOTIDE SEQUENCE [LARGE SCALE GENOMIC DNA]</scope>
</reference>
<feature type="transmembrane region" description="Helical" evidence="6">
    <location>
        <begin position="139"/>
        <end position="156"/>
    </location>
</feature>
<gene>
    <name evidence="7" type="ORF">A2725_02280</name>
</gene>
<evidence type="ECO:0000256" key="1">
    <source>
        <dbReference type="ARBA" id="ARBA00004141"/>
    </source>
</evidence>
<organism evidence="7 8">
    <name type="scientific">Candidatus Magasanikbacteria bacterium RIFCSPHIGHO2_01_FULL_33_34</name>
    <dbReference type="NCBI Taxonomy" id="1798671"/>
    <lineage>
        <taxon>Bacteria</taxon>
        <taxon>Candidatus Magasanikiibacteriota</taxon>
    </lineage>
</organism>
<dbReference type="Pfam" id="PF01098">
    <property type="entry name" value="FTSW_RODA_SPOVE"/>
    <property type="match status" value="1"/>
</dbReference>
<dbReference type="NCBIfam" id="TIGR02210">
    <property type="entry name" value="rodA_shape"/>
    <property type="match status" value="1"/>
</dbReference>
<evidence type="ECO:0000256" key="5">
    <source>
        <dbReference type="ARBA" id="ARBA00023136"/>
    </source>
</evidence>
<evidence type="ECO:0000313" key="8">
    <source>
        <dbReference type="Proteomes" id="UP000177067"/>
    </source>
</evidence>
<dbReference type="PROSITE" id="PS00428">
    <property type="entry name" value="FTSW_RODA_SPOVE"/>
    <property type="match status" value="1"/>
</dbReference>
<evidence type="ECO:0000256" key="2">
    <source>
        <dbReference type="ARBA" id="ARBA00022692"/>
    </source>
</evidence>
<protein>
    <submittedName>
        <fullName evidence="7">Rod shape-determining protein RodA</fullName>
    </submittedName>
</protein>
<dbReference type="AlphaFoldDB" id="A0A1F6LKA0"/>
<feature type="transmembrane region" description="Helical" evidence="6">
    <location>
        <begin position="43"/>
        <end position="65"/>
    </location>
</feature>
<keyword evidence="3" id="KW-0133">Cell shape</keyword>
<feature type="transmembrane region" description="Helical" evidence="6">
    <location>
        <begin position="305"/>
        <end position="332"/>
    </location>
</feature>
<dbReference type="InterPro" id="IPR011923">
    <property type="entry name" value="RodA/MrdB"/>
</dbReference>